<feature type="transmembrane region" description="Helical" evidence="1">
    <location>
        <begin position="93"/>
        <end position="124"/>
    </location>
</feature>
<comment type="caution">
    <text evidence="2">The sequence shown here is derived from an EMBL/GenBank/DDBJ whole genome shotgun (WGS) entry which is preliminary data.</text>
</comment>
<evidence type="ECO:0000256" key="1">
    <source>
        <dbReference type="SAM" id="Phobius"/>
    </source>
</evidence>
<name>A0A2A2DBJ7_9ACTN</name>
<keyword evidence="1" id="KW-1133">Transmembrane helix</keyword>
<organism evidence="2 3">
    <name type="scientific">Streptomyces albireticuli</name>
    <dbReference type="NCBI Taxonomy" id="1940"/>
    <lineage>
        <taxon>Bacteria</taxon>
        <taxon>Bacillati</taxon>
        <taxon>Actinomycetota</taxon>
        <taxon>Actinomycetes</taxon>
        <taxon>Kitasatosporales</taxon>
        <taxon>Streptomycetaceae</taxon>
        <taxon>Streptomyces</taxon>
    </lineage>
</organism>
<keyword evidence="1" id="KW-0472">Membrane</keyword>
<evidence type="ECO:0000313" key="3">
    <source>
        <dbReference type="Proteomes" id="UP000218944"/>
    </source>
</evidence>
<feature type="transmembrane region" description="Helical" evidence="1">
    <location>
        <begin position="56"/>
        <end position="73"/>
    </location>
</feature>
<dbReference type="EMBL" id="NSJV01000223">
    <property type="protein sequence ID" value="PAU48740.1"/>
    <property type="molecule type" value="Genomic_DNA"/>
</dbReference>
<accession>A0A2A2DBJ7</accession>
<proteinExistence type="predicted"/>
<dbReference type="AlphaFoldDB" id="A0A2A2DBJ7"/>
<evidence type="ECO:0000313" key="2">
    <source>
        <dbReference type="EMBL" id="PAU48740.1"/>
    </source>
</evidence>
<dbReference type="RefSeq" id="WP_095580929.1">
    <property type="nucleotide sequence ID" value="NZ_JAJQQQ010000014.1"/>
</dbReference>
<keyword evidence="1" id="KW-0812">Transmembrane</keyword>
<protein>
    <submittedName>
        <fullName evidence="2">Uncharacterized protein</fullName>
    </submittedName>
</protein>
<reference evidence="2 3" key="1">
    <citation type="submission" date="2017-08" db="EMBL/GenBank/DDBJ databases">
        <title>Genome sequence of Streptomyces albireticuli NRRL B-1670.</title>
        <authorList>
            <person name="Graham D.E."/>
            <person name="Mahan K.M."/>
            <person name="Klingeman D.M."/>
            <person name="Hettich R.L."/>
            <person name="Parry R.J."/>
            <person name="Spain J.C."/>
        </authorList>
    </citation>
    <scope>NUCLEOTIDE SEQUENCE [LARGE SCALE GENOMIC DNA]</scope>
    <source>
        <strain evidence="2 3">NRRL B-1670</strain>
    </source>
</reference>
<sequence length="177" mass="18933">MREEFREADAWAAHGSEGVAAAHEIGAYIGEAISARLPDPHAAAARRGLDIRWMRLKYNVPAILFALLVTWGGRSTVDRMTASVAEGGVFAPLGWVLMAGLVLGALVLLPIGSWLGTALAGLFASVLHGMVRLFGRAWKTPYIGYLLRLLVAVAVWSFLIAAGRLMGRAVIHFLTGA</sequence>
<dbReference type="Proteomes" id="UP000218944">
    <property type="component" value="Unassembled WGS sequence"/>
</dbReference>
<gene>
    <name evidence="2" type="ORF">CK936_11895</name>
</gene>
<feature type="transmembrane region" description="Helical" evidence="1">
    <location>
        <begin position="145"/>
        <end position="166"/>
    </location>
</feature>
<keyword evidence="3" id="KW-1185">Reference proteome</keyword>